<evidence type="ECO:0000256" key="5">
    <source>
        <dbReference type="ARBA" id="ARBA00010958"/>
    </source>
</evidence>
<keyword evidence="15" id="KW-0968">Cytoplasmic vesicle</keyword>
<comment type="subcellular location">
    <subcellularLocation>
        <location evidence="4">Cytoplasm</location>
        <location evidence="4">Cytosol</location>
    </subcellularLocation>
    <subcellularLocation>
        <location evidence="3">Cytoplasmic vesicle</location>
        <location evidence="3">Autophagosome</location>
    </subcellularLocation>
    <subcellularLocation>
        <location evidence="2">Endoplasmic reticulum</location>
    </subcellularLocation>
    <subcellularLocation>
        <location evidence="1">Mitochondrion</location>
    </subcellularLocation>
</comment>
<dbReference type="PANTHER" id="PTHR22624:SF39">
    <property type="entry name" value="CYSTEINE PROTEASE ATG4B"/>
    <property type="match status" value="1"/>
</dbReference>
<evidence type="ECO:0000256" key="17">
    <source>
        <dbReference type="ARBA" id="ARBA00029362"/>
    </source>
</evidence>
<comment type="function">
    <text evidence="18">Cysteine protease that plays a key role in autophagy by mediating both proteolytic activation and delipidation of ATG8 family proteins.</text>
</comment>
<dbReference type="InterPro" id="IPR046792">
    <property type="entry name" value="Peptidase_C54_cat"/>
</dbReference>
<evidence type="ECO:0000256" key="2">
    <source>
        <dbReference type="ARBA" id="ARBA00004240"/>
    </source>
</evidence>
<gene>
    <name evidence="20" type="ORF">JD844_007193</name>
</gene>
<sequence>MCFGTATLTYDTLRFEYEDFPETKEPVWILGRKYSVLTGFNTGSVERRDFVGCDFSPLVHIQKKLSSDWYTTTLSLPSTVFDTLANKFIFFVFFMTAGGMGPTSDTGWGCMLRCGQMIFAQALICRHLGRDWRWVKGKKQTDNYYNVLNAFIDKKDSYYSIHQIGKIPDVKRRNRKISKDGDIMKTGYSETRTPTTHPNALVPTAQFFTNHDAFDPSSQYRIGLWERSASSSAPQRFLLPL</sequence>
<evidence type="ECO:0000256" key="14">
    <source>
        <dbReference type="ARBA" id="ARBA00023128"/>
    </source>
</evidence>
<evidence type="ECO:0000313" key="21">
    <source>
        <dbReference type="Proteomes" id="UP000826234"/>
    </source>
</evidence>
<dbReference type="InterPro" id="IPR005078">
    <property type="entry name" value="Peptidase_C54"/>
</dbReference>
<evidence type="ECO:0000256" key="16">
    <source>
        <dbReference type="ARBA" id="ARBA00029289"/>
    </source>
</evidence>
<keyword evidence="21" id="KW-1185">Reference proteome</keyword>
<evidence type="ECO:0000256" key="13">
    <source>
        <dbReference type="ARBA" id="ARBA00023006"/>
    </source>
</evidence>
<evidence type="ECO:0000256" key="15">
    <source>
        <dbReference type="ARBA" id="ARBA00023329"/>
    </source>
</evidence>
<keyword evidence="6" id="KW-0813">Transport</keyword>
<feature type="domain" description="Peptidase C54 catalytic" evidence="19">
    <location>
        <begin position="94"/>
        <end position="167"/>
    </location>
</feature>
<evidence type="ECO:0000256" key="8">
    <source>
        <dbReference type="ARBA" id="ARBA00022670"/>
    </source>
</evidence>
<accession>A0ABQ7T2L7</accession>
<evidence type="ECO:0000259" key="19">
    <source>
        <dbReference type="Pfam" id="PF03416"/>
    </source>
</evidence>
<reference evidence="20 21" key="1">
    <citation type="journal article" date="2022" name="Gigascience">
        <title>A chromosome-level genome assembly and annotation of the desert horned lizard, Phrynosoma platyrhinos, provides insight into chromosomal rearrangements among reptiles.</title>
        <authorList>
            <person name="Koochekian N."/>
            <person name="Ascanio A."/>
            <person name="Farleigh K."/>
            <person name="Card D.C."/>
            <person name="Schield D.R."/>
            <person name="Castoe T.A."/>
            <person name="Jezkova T."/>
        </authorList>
    </citation>
    <scope>NUCLEOTIDE SEQUENCE [LARGE SCALE GENOMIC DNA]</scope>
    <source>
        <strain evidence="20">NK-2021</strain>
    </source>
</reference>
<keyword evidence="8 18" id="KW-0645">Protease</keyword>
<evidence type="ECO:0000256" key="9">
    <source>
        <dbReference type="ARBA" id="ARBA00022801"/>
    </source>
</evidence>
<evidence type="ECO:0000313" key="20">
    <source>
        <dbReference type="EMBL" id="KAH0623965.1"/>
    </source>
</evidence>
<dbReference type="EMBL" id="JAIPUX010001880">
    <property type="protein sequence ID" value="KAH0623965.1"/>
    <property type="molecule type" value="Genomic_DNA"/>
</dbReference>
<comment type="caution">
    <text evidence="20">The sequence shown here is derived from an EMBL/GenBank/DDBJ whole genome shotgun (WGS) entry which is preliminary data.</text>
</comment>
<dbReference type="EC" id="3.4.22.-" evidence="18"/>
<keyword evidence="14" id="KW-0496">Mitochondrion</keyword>
<comment type="similarity">
    <text evidence="5 18">Belongs to the peptidase C54 family.</text>
</comment>
<keyword evidence="13 18" id="KW-0072">Autophagy</keyword>
<organism evidence="20 21">
    <name type="scientific">Phrynosoma platyrhinos</name>
    <name type="common">Desert horned lizard</name>
    <dbReference type="NCBI Taxonomy" id="52577"/>
    <lineage>
        <taxon>Eukaryota</taxon>
        <taxon>Metazoa</taxon>
        <taxon>Chordata</taxon>
        <taxon>Craniata</taxon>
        <taxon>Vertebrata</taxon>
        <taxon>Euteleostomi</taxon>
        <taxon>Lepidosauria</taxon>
        <taxon>Squamata</taxon>
        <taxon>Bifurcata</taxon>
        <taxon>Unidentata</taxon>
        <taxon>Episquamata</taxon>
        <taxon>Toxicofera</taxon>
        <taxon>Iguania</taxon>
        <taxon>Phrynosomatidae</taxon>
        <taxon>Phrynosomatinae</taxon>
        <taxon>Phrynosoma</taxon>
    </lineage>
</organism>
<dbReference type="InterPro" id="IPR038765">
    <property type="entry name" value="Papain-like_cys_pep_sf"/>
</dbReference>
<evidence type="ECO:0000256" key="6">
    <source>
        <dbReference type="ARBA" id="ARBA00022448"/>
    </source>
</evidence>
<keyword evidence="10" id="KW-0788">Thiol protease</keyword>
<comment type="catalytic activity">
    <reaction evidence="17">
        <text>[protein]-C-terminal L-amino acid-glycyl-phosphatidylethanolamide + H2O = [protein]-C-terminal L-amino acid-glycine + a 1,2-diacyl-sn-glycero-3-phosphoethanolamine</text>
        <dbReference type="Rhea" id="RHEA:67548"/>
        <dbReference type="Rhea" id="RHEA-COMP:17323"/>
        <dbReference type="Rhea" id="RHEA-COMP:17324"/>
        <dbReference type="ChEBI" id="CHEBI:15377"/>
        <dbReference type="ChEBI" id="CHEBI:64612"/>
        <dbReference type="ChEBI" id="CHEBI:172940"/>
        <dbReference type="ChEBI" id="CHEBI:172941"/>
    </reaction>
    <physiologicalReaction direction="left-to-right" evidence="17">
        <dbReference type="Rhea" id="RHEA:67549"/>
    </physiologicalReaction>
</comment>
<dbReference type="SUPFAM" id="SSF54001">
    <property type="entry name" value="Cysteine proteinases"/>
    <property type="match status" value="1"/>
</dbReference>
<comment type="catalytic activity">
    <reaction evidence="16">
        <text>[protein]-C-terminal L-amino acid-glycyl-phosphatidylserine + H2O = [protein]-C-terminal L-amino acid-glycine + a 1,2-diacyl-sn-glycero-3-phospho-L-serine</text>
        <dbReference type="Rhea" id="RHEA:67576"/>
        <dbReference type="Rhea" id="RHEA-COMP:17324"/>
        <dbReference type="Rhea" id="RHEA-COMP:17326"/>
        <dbReference type="ChEBI" id="CHEBI:15377"/>
        <dbReference type="ChEBI" id="CHEBI:57262"/>
        <dbReference type="ChEBI" id="CHEBI:172940"/>
        <dbReference type="ChEBI" id="CHEBI:172942"/>
    </reaction>
    <physiologicalReaction direction="left-to-right" evidence="16">
        <dbReference type="Rhea" id="RHEA:67577"/>
    </physiologicalReaction>
</comment>
<dbReference type="Pfam" id="PF03416">
    <property type="entry name" value="Peptidase_C54"/>
    <property type="match status" value="1"/>
</dbReference>
<evidence type="ECO:0000256" key="7">
    <source>
        <dbReference type="ARBA" id="ARBA00022490"/>
    </source>
</evidence>
<evidence type="ECO:0000256" key="10">
    <source>
        <dbReference type="ARBA" id="ARBA00022807"/>
    </source>
</evidence>
<evidence type="ECO:0000256" key="18">
    <source>
        <dbReference type="RuleBase" id="RU363115"/>
    </source>
</evidence>
<proteinExistence type="inferred from homology"/>
<keyword evidence="9 18" id="KW-0378">Hydrolase</keyword>
<protein>
    <recommendedName>
        <fullName evidence="18">Cysteine protease</fullName>
        <ecNumber evidence="18">3.4.22.-</ecNumber>
    </recommendedName>
</protein>
<dbReference type="PANTHER" id="PTHR22624">
    <property type="entry name" value="CYSTEINE PROTEASE ATG4"/>
    <property type="match status" value="1"/>
</dbReference>
<evidence type="ECO:0000256" key="1">
    <source>
        <dbReference type="ARBA" id="ARBA00004173"/>
    </source>
</evidence>
<name>A0ABQ7T2L7_PHRPL</name>
<keyword evidence="11" id="KW-0256">Endoplasmic reticulum</keyword>
<evidence type="ECO:0000256" key="11">
    <source>
        <dbReference type="ARBA" id="ARBA00022824"/>
    </source>
</evidence>
<dbReference type="Proteomes" id="UP000826234">
    <property type="component" value="Unassembled WGS sequence"/>
</dbReference>
<keyword evidence="12 18" id="KW-0653">Protein transport</keyword>
<evidence type="ECO:0000256" key="3">
    <source>
        <dbReference type="ARBA" id="ARBA00004419"/>
    </source>
</evidence>
<evidence type="ECO:0000256" key="12">
    <source>
        <dbReference type="ARBA" id="ARBA00022927"/>
    </source>
</evidence>
<evidence type="ECO:0000256" key="4">
    <source>
        <dbReference type="ARBA" id="ARBA00004514"/>
    </source>
</evidence>
<keyword evidence="7 18" id="KW-0963">Cytoplasm</keyword>